<dbReference type="PIRSF" id="PIRSF018266">
    <property type="entry name" value="FecR"/>
    <property type="match status" value="1"/>
</dbReference>
<keyword evidence="4" id="KW-1185">Reference proteome</keyword>
<dbReference type="Pfam" id="PF04773">
    <property type="entry name" value="FecR"/>
    <property type="match status" value="1"/>
</dbReference>
<dbReference type="EMBL" id="JBEXAC010000001">
    <property type="protein sequence ID" value="MET6997103.1"/>
    <property type="molecule type" value="Genomic_DNA"/>
</dbReference>
<dbReference type="PANTHER" id="PTHR30273">
    <property type="entry name" value="PERIPLASMIC SIGNAL SENSOR AND SIGMA FACTOR ACTIVATOR FECR-RELATED"/>
    <property type="match status" value="1"/>
</dbReference>
<name>A0ABV2T249_9BACT</name>
<dbReference type="Proteomes" id="UP001549749">
    <property type="component" value="Unassembled WGS sequence"/>
</dbReference>
<reference evidence="3 4" key="1">
    <citation type="submission" date="2024-06" db="EMBL/GenBank/DDBJ databases">
        <title>Chitinophaga defluvii sp. nov., isolated from municipal sewage.</title>
        <authorList>
            <person name="Zhang L."/>
        </authorList>
    </citation>
    <scope>NUCLEOTIDE SEQUENCE [LARGE SCALE GENOMIC DNA]</scope>
    <source>
        <strain evidence="3 4">H8</strain>
    </source>
</reference>
<proteinExistence type="predicted"/>
<dbReference type="RefSeq" id="WP_354659743.1">
    <property type="nucleotide sequence ID" value="NZ_JBEXAC010000001.1"/>
</dbReference>
<keyword evidence="1" id="KW-0472">Membrane</keyword>
<sequence length="353" mass="40815">MKARDYQLYTARDFALDEDFQEWVLQPDIKNTYVWESWLRANPDKQPLIAEATRLVKAIGFRQYKISDHDKTQLWDSIWENMGEDHEAAELPVPIRRSIWTHAWKYAAALVLGLILTGVWLAEKRFGFEAVTFSASTNLGEVKQIWLPDSSSVVLNAGSSIVYAEKNAQIREVWLEGEAYFHVKHTRHAQKFVVHTNEHLAVEVLGTRFNVNNFGNNVAVVLQEGQIKLSITETDLRNKTQLYLKPGEMVNYSKVDGDYNKNNITVDTYVAWISKRISMDNYTLADAGVFMQQVFGKRLVVKDSVMLNYKVSGSMPIIYNADTMLMQFEKVFRVQFRQQGNEFWVKNKRTDQP</sequence>
<evidence type="ECO:0000313" key="4">
    <source>
        <dbReference type="Proteomes" id="UP001549749"/>
    </source>
</evidence>
<evidence type="ECO:0000313" key="3">
    <source>
        <dbReference type="EMBL" id="MET6997103.1"/>
    </source>
</evidence>
<accession>A0ABV2T249</accession>
<dbReference type="PANTHER" id="PTHR30273:SF2">
    <property type="entry name" value="PROTEIN FECR"/>
    <property type="match status" value="1"/>
</dbReference>
<protein>
    <submittedName>
        <fullName evidence="3">FecR domain-containing protein</fullName>
    </submittedName>
</protein>
<gene>
    <name evidence="3" type="ORF">ABR189_06970</name>
</gene>
<evidence type="ECO:0000259" key="2">
    <source>
        <dbReference type="Pfam" id="PF04773"/>
    </source>
</evidence>
<dbReference type="Gene3D" id="2.60.120.1440">
    <property type="match status" value="1"/>
</dbReference>
<feature type="domain" description="FecR protein" evidence="2">
    <location>
        <begin position="136"/>
        <end position="228"/>
    </location>
</feature>
<organism evidence="3 4">
    <name type="scientific">Chitinophaga defluvii</name>
    <dbReference type="NCBI Taxonomy" id="3163343"/>
    <lineage>
        <taxon>Bacteria</taxon>
        <taxon>Pseudomonadati</taxon>
        <taxon>Bacteroidota</taxon>
        <taxon>Chitinophagia</taxon>
        <taxon>Chitinophagales</taxon>
        <taxon>Chitinophagaceae</taxon>
        <taxon>Chitinophaga</taxon>
    </lineage>
</organism>
<evidence type="ECO:0000256" key="1">
    <source>
        <dbReference type="SAM" id="Phobius"/>
    </source>
</evidence>
<feature type="transmembrane region" description="Helical" evidence="1">
    <location>
        <begin position="103"/>
        <end position="122"/>
    </location>
</feature>
<keyword evidence="1" id="KW-1133">Transmembrane helix</keyword>
<dbReference type="InterPro" id="IPR006860">
    <property type="entry name" value="FecR"/>
</dbReference>
<dbReference type="InterPro" id="IPR012373">
    <property type="entry name" value="Ferrdict_sens_TM"/>
</dbReference>
<comment type="caution">
    <text evidence="3">The sequence shown here is derived from an EMBL/GenBank/DDBJ whole genome shotgun (WGS) entry which is preliminary data.</text>
</comment>
<keyword evidence="1" id="KW-0812">Transmembrane</keyword>